<evidence type="ECO:0000313" key="4">
    <source>
        <dbReference type="Proteomes" id="UP000233100"/>
    </source>
</evidence>
<dbReference type="GeneTree" id="ENSGT00390000000531"/>
<feature type="domain" description="DUF4657" evidence="2">
    <location>
        <begin position="146"/>
        <end position="304"/>
    </location>
</feature>
<dbReference type="AlphaFoldDB" id="A0A7N9DBD0"/>
<dbReference type="PANTHER" id="PTHR37336:SF1">
    <property type="entry name" value="SIMILAR TO 9930012K11RIK PROTEIN"/>
    <property type="match status" value="1"/>
</dbReference>
<dbReference type="Proteomes" id="UP000233100">
    <property type="component" value="Chromosome 8"/>
</dbReference>
<feature type="region of interest" description="Disordered" evidence="1">
    <location>
        <begin position="437"/>
        <end position="466"/>
    </location>
</feature>
<dbReference type="PANTHER" id="PTHR37336">
    <property type="entry name" value="SIMILAR TO 9930012K11RIK PROTEIN"/>
    <property type="match status" value="1"/>
</dbReference>
<sequence length="504" mass="52978">MDVAYQGFAYHRAQSTGSLSLTTVVKGIPSTHLPNSWGHIRAARGCPVATLPHWFRTLLPGAVLPAIRNAGGVGGGLPSLTLTLHADGTGEGLARGCIVPGVTSTYRRIPDAAHGCSSWERGDKLTGVNREALFLKLASRDSGVEMAVGDSPLAALPGLSQDSLDFESSGSPEPPAHVDQPLASQKLGQVLERSHPLPTAPASLSGQHRCLQPPSKCEREVPLFGAGEPESMEADTDLEAGLEEEAVGGLGPGAWACLPGQGLRYLEHLCLVLEQMARLQQLYLQLRIQRPPGVSEIRVGVVGPASGGGRGQMGPRELWLPSEQPHPSNQALITCLSCAQDPGEEESARAPLPSPLHTPGNGGQRPWELLSQTEQTGEGPSCRPLSCMPGVPPAGPLSRSLMGCLLALANLILFLKGQRLLHPQRWRCPAPTLPGCQKPQGSQRTTCHPPRDTRSRSCSTGSAGEATTTLSPLPLLMALTPGSSPRTSLKGLSAAPTGKPLCRH</sequence>
<name>A0A7N9DBD0_MACFA</name>
<evidence type="ECO:0000256" key="1">
    <source>
        <dbReference type="SAM" id="MobiDB-lite"/>
    </source>
</evidence>
<dbReference type="Bgee" id="ENSMFAG00000040671">
    <property type="expression patterns" value="Expressed in bone marrow and 8 other cell types or tissues"/>
</dbReference>
<dbReference type="InterPro" id="IPR027958">
    <property type="entry name" value="DUF4657"/>
</dbReference>
<reference evidence="3 4" key="1">
    <citation type="submission" date="2013-03" db="EMBL/GenBank/DDBJ databases">
        <authorList>
            <person name="Warren W."/>
            <person name="Wilson R.K."/>
        </authorList>
    </citation>
    <scope>NUCLEOTIDE SEQUENCE</scope>
</reference>
<protein>
    <recommendedName>
        <fullName evidence="2">DUF4657 domain-containing protein</fullName>
    </recommendedName>
</protein>
<accession>A0A7N9DBD0</accession>
<feature type="domain" description="DUF4657" evidence="2">
    <location>
        <begin position="339"/>
        <end position="383"/>
    </location>
</feature>
<evidence type="ECO:0000313" key="3">
    <source>
        <dbReference type="Ensembl" id="ENSMFAP00000060165.1"/>
    </source>
</evidence>
<reference evidence="3" key="2">
    <citation type="submission" date="2025-08" db="UniProtKB">
        <authorList>
            <consortium name="Ensembl"/>
        </authorList>
    </citation>
    <scope>IDENTIFICATION</scope>
</reference>
<dbReference type="Ensembl" id="ENSMFAT00000099167.1">
    <property type="protein sequence ID" value="ENSMFAP00000060165.1"/>
    <property type="gene ID" value="ENSMFAG00000040671.2"/>
</dbReference>
<organism evidence="3 4">
    <name type="scientific">Macaca fascicularis</name>
    <name type="common">Crab-eating macaque</name>
    <name type="synonym">Cynomolgus monkey</name>
    <dbReference type="NCBI Taxonomy" id="9541"/>
    <lineage>
        <taxon>Eukaryota</taxon>
        <taxon>Metazoa</taxon>
        <taxon>Chordata</taxon>
        <taxon>Craniata</taxon>
        <taxon>Vertebrata</taxon>
        <taxon>Euteleostomi</taxon>
        <taxon>Mammalia</taxon>
        <taxon>Eutheria</taxon>
        <taxon>Euarchontoglires</taxon>
        <taxon>Primates</taxon>
        <taxon>Haplorrhini</taxon>
        <taxon>Catarrhini</taxon>
        <taxon>Cercopithecidae</taxon>
        <taxon>Cercopithecinae</taxon>
        <taxon>Macaca</taxon>
    </lineage>
</organism>
<feature type="region of interest" description="Disordered" evidence="1">
    <location>
        <begin position="159"/>
        <end position="180"/>
    </location>
</feature>
<reference evidence="3" key="3">
    <citation type="submission" date="2025-09" db="UniProtKB">
        <authorList>
            <consortium name="Ensembl"/>
        </authorList>
    </citation>
    <scope>IDENTIFICATION</scope>
</reference>
<feature type="region of interest" description="Disordered" evidence="1">
    <location>
        <begin position="344"/>
        <end position="367"/>
    </location>
</feature>
<proteinExistence type="predicted"/>
<feature type="compositionally biased region" description="Polar residues" evidence="1">
    <location>
        <begin position="160"/>
        <end position="171"/>
    </location>
</feature>
<keyword evidence="4" id="KW-1185">Reference proteome</keyword>
<dbReference type="Pfam" id="PF15552">
    <property type="entry name" value="DUF4657"/>
    <property type="match status" value="2"/>
</dbReference>
<feature type="region of interest" description="Disordered" evidence="1">
    <location>
        <begin position="480"/>
        <end position="504"/>
    </location>
</feature>
<evidence type="ECO:0000259" key="2">
    <source>
        <dbReference type="Pfam" id="PF15552"/>
    </source>
</evidence>
<feature type="compositionally biased region" description="Polar residues" evidence="1">
    <location>
        <begin position="456"/>
        <end position="466"/>
    </location>
</feature>